<keyword evidence="9" id="KW-1185">Reference proteome</keyword>
<dbReference type="GO" id="GO:0046983">
    <property type="term" value="F:protein dimerization activity"/>
    <property type="evidence" value="ECO:0007669"/>
    <property type="project" value="InterPro"/>
</dbReference>
<dbReference type="PROSITE" id="PS50888">
    <property type="entry name" value="BHLH"/>
    <property type="match status" value="1"/>
</dbReference>
<dbReference type="Gene3D" id="4.10.280.10">
    <property type="entry name" value="Helix-loop-helix DNA-binding domain"/>
    <property type="match status" value="1"/>
</dbReference>
<dbReference type="GO" id="GO:0005634">
    <property type="term" value="C:nucleus"/>
    <property type="evidence" value="ECO:0007669"/>
    <property type="project" value="UniProtKB-SubCell"/>
</dbReference>
<evidence type="ECO:0000256" key="6">
    <source>
        <dbReference type="SAM" id="MobiDB-lite"/>
    </source>
</evidence>
<gene>
    <name evidence="8" type="ORF">TEA_013430</name>
</gene>
<dbReference type="SMART" id="SM00353">
    <property type="entry name" value="HLH"/>
    <property type="match status" value="1"/>
</dbReference>
<dbReference type="InterPro" id="IPR036638">
    <property type="entry name" value="HLH_DNA-bd_sf"/>
</dbReference>
<evidence type="ECO:0000256" key="1">
    <source>
        <dbReference type="ARBA" id="ARBA00004123"/>
    </source>
</evidence>
<dbReference type="Pfam" id="PF00010">
    <property type="entry name" value="HLH"/>
    <property type="match status" value="1"/>
</dbReference>
<reference evidence="8 9" key="1">
    <citation type="journal article" date="2018" name="Proc. Natl. Acad. Sci. U.S.A.">
        <title>Draft genome sequence of Camellia sinensis var. sinensis provides insights into the evolution of the tea genome and tea quality.</title>
        <authorList>
            <person name="Wei C."/>
            <person name="Yang H."/>
            <person name="Wang S."/>
            <person name="Zhao J."/>
            <person name="Liu C."/>
            <person name="Gao L."/>
            <person name="Xia E."/>
            <person name="Lu Y."/>
            <person name="Tai Y."/>
            <person name="She G."/>
            <person name="Sun J."/>
            <person name="Cao H."/>
            <person name="Tong W."/>
            <person name="Gao Q."/>
            <person name="Li Y."/>
            <person name="Deng W."/>
            <person name="Jiang X."/>
            <person name="Wang W."/>
            <person name="Chen Q."/>
            <person name="Zhang S."/>
            <person name="Li H."/>
            <person name="Wu J."/>
            <person name="Wang P."/>
            <person name="Li P."/>
            <person name="Shi C."/>
            <person name="Zheng F."/>
            <person name="Jian J."/>
            <person name="Huang B."/>
            <person name="Shan D."/>
            <person name="Shi M."/>
            <person name="Fang C."/>
            <person name="Yue Y."/>
            <person name="Li F."/>
            <person name="Li D."/>
            <person name="Wei S."/>
            <person name="Han B."/>
            <person name="Jiang C."/>
            <person name="Yin Y."/>
            <person name="Xia T."/>
            <person name="Zhang Z."/>
            <person name="Bennetzen J.L."/>
            <person name="Zhao S."/>
            <person name="Wan X."/>
        </authorList>
    </citation>
    <scope>NUCLEOTIDE SEQUENCE [LARGE SCALE GENOMIC DNA]</scope>
    <source>
        <strain evidence="9">cv. Shuchazao</strain>
        <tissue evidence="8">Leaf</tissue>
    </source>
</reference>
<comment type="subcellular location">
    <subcellularLocation>
        <location evidence="1">Nucleus</location>
    </subcellularLocation>
</comment>
<evidence type="ECO:0000256" key="3">
    <source>
        <dbReference type="ARBA" id="ARBA00023125"/>
    </source>
</evidence>
<dbReference type="Proteomes" id="UP000306102">
    <property type="component" value="Unassembled WGS sequence"/>
</dbReference>
<proteinExistence type="predicted"/>
<keyword evidence="3" id="KW-0238">DNA-binding</keyword>
<evidence type="ECO:0000259" key="7">
    <source>
        <dbReference type="PROSITE" id="PS50888"/>
    </source>
</evidence>
<evidence type="ECO:0000313" key="9">
    <source>
        <dbReference type="Proteomes" id="UP000306102"/>
    </source>
</evidence>
<feature type="domain" description="BHLH" evidence="7">
    <location>
        <begin position="185"/>
        <end position="234"/>
    </location>
</feature>
<dbReference type="SUPFAM" id="SSF47459">
    <property type="entry name" value="HLH, helix-loop-helix DNA-binding domain"/>
    <property type="match status" value="1"/>
</dbReference>
<dbReference type="InterPro" id="IPR011598">
    <property type="entry name" value="bHLH_dom"/>
</dbReference>
<feature type="region of interest" description="Disordered" evidence="6">
    <location>
        <begin position="1"/>
        <end position="25"/>
    </location>
</feature>
<name>A0A4S4DF93_CAMSN</name>
<dbReference type="InterPro" id="IPR045843">
    <property type="entry name" value="IND-like"/>
</dbReference>
<keyword evidence="4" id="KW-0804">Transcription</keyword>
<evidence type="ECO:0000256" key="2">
    <source>
        <dbReference type="ARBA" id="ARBA00023015"/>
    </source>
</evidence>
<evidence type="ECO:0000313" key="8">
    <source>
        <dbReference type="EMBL" id="THG01392.1"/>
    </source>
</evidence>
<dbReference type="AlphaFoldDB" id="A0A4S4DF93"/>
<organism evidence="8 9">
    <name type="scientific">Camellia sinensis var. sinensis</name>
    <name type="common">China tea</name>
    <dbReference type="NCBI Taxonomy" id="542762"/>
    <lineage>
        <taxon>Eukaryota</taxon>
        <taxon>Viridiplantae</taxon>
        <taxon>Streptophyta</taxon>
        <taxon>Embryophyta</taxon>
        <taxon>Tracheophyta</taxon>
        <taxon>Spermatophyta</taxon>
        <taxon>Magnoliopsida</taxon>
        <taxon>eudicotyledons</taxon>
        <taxon>Gunneridae</taxon>
        <taxon>Pentapetalae</taxon>
        <taxon>asterids</taxon>
        <taxon>Ericales</taxon>
        <taxon>Theaceae</taxon>
        <taxon>Camellia</taxon>
    </lineage>
</organism>
<dbReference type="EMBL" id="SDRB02011425">
    <property type="protein sequence ID" value="THG01392.1"/>
    <property type="molecule type" value="Genomic_DNA"/>
</dbReference>
<dbReference type="PANTHER" id="PTHR45914">
    <property type="entry name" value="TRANSCRIPTION FACTOR HEC3-RELATED"/>
    <property type="match status" value="1"/>
</dbReference>
<sequence>MERGGYQAMLMGGEEGSDSGPYSPPSFITDDSSINAFFSAMDPPHSFLHSLHYAYGPFPPTPSSLVSPPTSGFLTHQDIIARQTEEEVSPDRKLKMPKIEASNLNVEVTDNDVSTEPFNFLSKTSDSVSRLCDLRFQQLPDLRSLEQVHHCFGFAESSSRKRTLESTARNFQFGLNLPEIHSPATVVMPQSTLARQRRQRISEKTRCLQKLLPWDKKMDMATMLEEAYKYVKFLQAQISVLQSMPCNSSSFEAQNHGNVNVIGGMGRLNRQQLLQVVVNSPVVQTILYSRGCCVYSMEQLVLMKKIAERKAIYQQMVFDPSTLP</sequence>
<protein>
    <recommendedName>
        <fullName evidence="7">BHLH domain-containing protein</fullName>
    </recommendedName>
</protein>
<comment type="caution">
    <text evidence="8">The sequence shown here is derived from an EMBL/GenBank/DDBJ whole genome shotgun (WGS) entry which is preliminary data.</text>
</comment>
<dbReference type="GO" id="GO:0003677">
    <property type="term" value="F:DNA binding"/>
    <property type="evidence" value="ECO:0007669"/>
    <property type="project" value="UniProtKB-KW"/>
</dbReference>
<evidence type="ECO:0000256" key="4">
    <source>
        <dbReference type="ARBA" id="ARBA00023163"/>
    </source>
</evidence>
<accession>A0A4S4DF93</accession>
<dbReference type="GO" id="GO:0003700">
    <property type="term" value="F:DNA-binding transcription factor activity"/>
    <property type="evidence" value="ECO:0007669"/>
    <property type="project" value="InterPro"/>
</dbReference>
<dbReference type="PANTHER" id="PTHR45914:SF24">
    <property type="entry name" value="BHLH DOMAIN-CONTAINING PROTEIN"/>
    <property type="match status" value="1"/>
</dbReference>
<keyword evidence="2" id="KW-0805">Transcription regulation</keyword>
<keyword evidence="5" id="KW-0539">Nucleus</keyword>
<evidence type="ECO:0000256" key="5">
    <source>
        <dbReference type="ARBA" id="ARBA00023242"/>
    </source>
</evidence>